<gene>
    <name evidence="2" type="ORF">HERI1096_LOCUS9166</name>
</gene>
<protein>
    <recommendedName>
        <fullName evidence="1">Ubiquitin-like domain-containing protein</fullName>
    </recommendedName>
</protein>
<dbReference type="InterPro" id="IPR029071">
    <property type="entry name" value="Ubiquitin-like_domsf"/>
</dbReference>
<dbReference type="PROSITE" id="PS50053">
    <property type="entry name" value="UBIQUITIN_2"/>
    <property type="match status" value="1"/>
</dbReference>
<evidence type="ECO:0000259" key="1">
    <source>
        <dbReference type="PROSITE" id="PS50053"/>
    </source>
</evidence>
<accession>A0A7S3ALK6</accession>
<evidence type="ECO:0000313" key="2">
    <source>
        <dbReference type="EMBL" id="CAE0108506.1"/>
    </source>
</evidence>
<feature type="domain" description="Ubiquitin-like" evidence="1">
    <location>
        <begin position="4"/>
        <end position="79"/>
    </location>
</feature>
<dbReference type="Pfam" id="PF00240">
    <property type="entry name" value="ubiquitin"/>
    <property type="match status" value="1"/>
</dbReference>
<dbReference type="EMBL" id="HBHX01016378">
    <property type="protein sequence ID" value="CAE0108506.1"/>
    <property type="molecule type" value="Transcribed_RNA"/>
</dbReference>
<reference evidence="2" key="1">
    <citation type="submission" date="2021-01" db="EMBL/GenBank/DDBJ databases">
        <authorList>
            <person name="Corre E."/>
            <person name="Pelletier E."/>
            <person name="Niang G."/>
            <person name="Scheremetjew M."/>
            <person name="Finn R."/>
            <person name="Kale V."/>
            <person name="Holt S."/>
            <person name="Cochrane G."/>
            <person name="Meng A."/>
            <person name="Brown T."/>
            <person name="Cohen L."/>
        </authorList>
    </citation>
    <scope>NUCLEOTIDE SEQUENCE</scope>
    <source>
        <strain evidence="2">CCMP281</strain>
    </source>
</reference>
<name>A0A7S3ALK6_9EUKA</name>
<organism evidence="2">
    <name type="scientific">Haptolina ericina</name>
    <dbReference type="NCBI Taxonomy" id="156174"/>
    <lineage>
        <taxon>Eukaryota</taxon>
        <taxon>Haptista</taxon>
        <taxon>Haptophyta</taxon>
        <taxon>Prymnesiophyceae</taxon>
        <taxon>Prymnesiales</taxon>
        <taxon>Prymnesiaceae</taxon>
        <taxon>Haptolina</taxon>
    </lineage>
</organism>
<proteinExistence type="predicted"/>
<dbReference type="AlphaFoldDB" id="A0A7S3ALK6"/>
<dbReference type="InterPro" id="IPR000626">
    <property type="entry name" value="Ubiquitin-like_dom"/>
</dbReference>
<dbReference type="CDD" id="cd17039">
    <property type="entry name" value="Ubl_ubiquitin_like"/>
    <property type="match status" value="1"/>
</dbReference>
<sequence length="146" mass="15701">MVSMSIFVKRSDGRGTLQIDVESSTLISDAKKLIEQMGGPPAEAQQLVFSGRVLESGTLTENLVTKEATLVLHCSSPSGPEITACETTLPVRTASSYSATDYKAAEYKATEYKATEYKANAYTAPSYTATTYTATNYKAPEYKVGS</sequence>
<dbReference type="SMART" id="SM00213">
    <property type="entry name" value="UBQ"/>
    <property type="match status" value="1"/>
</dbReference>
<dbReference type="Gene3D" id="3.10.20.90">
    <property type="entry name" value="Phosphatidylinositol 3-kinase Catalytic Subunit, Chain A, domain 1"/>
    <property type="match status" value="1"/>
</dbReference>
<dbReference type="SUPFAM" id="SSF54236">
    <property type="entry name" value="Ubiquitin-like"/>
    <property type="match status" value="1"/>
</dbReference>